<proteinExistence type="predicted"/>
<sequence length="124" mass="13720">EDIFKEIKEKVEIFSKGTNSHIEIIKNIGYDSSRVRFDSPLVKSLIKSAEVLGVLTEIWPLSAAAAPLSKIQKELGLHFITGGLGIGGFAHSANEFIQCDSIINTRISNFHFLNVYSNLVKQES</sequence>
<evidence type="ECO:0000313" key="1">
    <source>
        <dbReference type="EMBL" id="GAF71832.1"/>
    </source>
</evidence>
<dbReference type="Gene3D" id="3.30.70.360">
    <property type="match status" value="1"/>
</dbReference>
<gene>
    <name evidence="1" type="ORF">S01H1_10462</name>
</gene>
<dbReference type="Gene3D" id="3.40.630.10">
    <property type="entry name" value="Zn peptidases"/>
    <property type="match status" value="1"/>
</dbReference>
<organism evidence="1">
    <name type="scientific">marine sediment metagenome</name>
    <dbReference type="NCBI Taxonomy" id="412755"/>
    <lineage>
        <taxon>unclassified sequences</taxon>
        <taxon>metagenomes</taxon>
        <taxon>ecological metagenomes</taxon>
    </lineage>
</organism>
<name>X0S7B6_9ZZZZ</name>
<dbReference type="EMBL" id="BARS01005334">
    <property type="protein sequence ID" value="GAF71832.1"/>
    <property type="molecule type" value="Genomic_DNA"/>
</dbReference>
<accession>X0S7B6</accession>
<comment type="caution">
    <text evidence="1">The sequence shown here is derived from an EMBL/GenBank/DDBJ whole genome shotgun (WGS) entry which is preliminary data.</text>
</comment>
<evidence type="ECO:0008006" key="2">
    <source>
        <dbReference type="Google" id="ProtNLM"/>
    </source>
</evidence>
<reference evidence="1" key="1">
    <citation type="journal article" date="2014" name="Front. Microbiol.">
        <title>High frequency of phylogenetically diverse reductive dehalogenase-homologous genes in deep subseafloor sedimentary metagenomes.</title>
        <authorList>
            <person name="Kawai M."/>
            <person name="Futagami T."/>
            <person name="Toyoda A."/>
            <person name="Takaki Y."/>
            <person name="Nishi S."/>
            <person name="Hori S."/>
            <person name="Arai W."/>
            <person name="Tsubouchi T."/>
            <person name="Morono Y."/>
            <person name="Uchiyama I."/>
            <person name="Ito T."/>
            <person name="Fujiyama A."/>
            <person name="Inagaki F."/>
            <person name="Takami H."/>
        </authorList>
    </citation>
    <scope>NUCLEOTIDE SEQUENCE</scope>
    <source>
        <strain evidence="1">Expedition CK06-06</strain>
    </source>
</reference>
<protein>
    <recommendedName>
        <fullName evidence="2">Peptidase M20 dimerisation domain-containing protein</fullName>
    </recommendedName>
</protein>
<feature type="non-terminal residue" evidence="1">
    <location>
        <position position="1"/>
    </location>
</feature>
<dbReference type="AlphaFoldDB" id="X0S7B6"/>